<protein>
    <submittedName>
        <fullName evidence="1">Site-specific DNA-methyltransferase</fullName>
    </submittedName>
</protein>
<dbReference type="Proteomes" id="UP000825015">
    <property type="component" value="Chromosome"/>
</dbReference>
<accession>A0ACA8R4I2</accession>
<dbReference type="EMBL" id="AP019779">
    <property type="protein sequence ID" value="BBL62651.1"/>
    <property type="molecule type" value="Genomic_DNA"/>
</dbReference>
<proteinExistence type="predicted"/>
<name>A0ACA8R4I2_METAZ</name>
<gene>
    <name evidence="1" type="ORF">MarbSA_16910</name>
</gene>
<reference evidence="1" key="1">
    <citation type="submission" date="2019-06" db="EMBL/GenBank/DDBJ databases">
        <title>Complete genome sequence of Methanobrevibacter arboriphilus strain SA.</title>
        <authorList>
            <person name="Asakawa S."/>
        </authorList>
    </citation>
    <scope>NUCLEOTIDE SEQUENCE</scope>
    <source>
        <strain evidence="1">SA</strain>
    </source>
</reference>
<evidence type="ECO:0000313" key="2">
    <source>
        <dbReference type="Proteomes" id="UP000825015"/>
    </source>
</evidence>
<organism evidence="1 2">
    <name type="scientific">Methanobrevibacter arboriphilus</name>
    <dbReference type="NCBI Taxonomy" id="39441"/>
    <lineage>
        <taxon>Archaea</taxon>
        <taxon>Methanobacteriati</taxon>
        <taxon>Methanobacteriota</taxon>
        <taxon>Methanomada group</taxon>
        <taxon>Methanobacteria</taxon>
        <taxon>Methanobacteriales</taxon>
        <taxon>Methanobacteriaceae</taxon>
        <taxon>Methanobrevibacter</taxon>
    </lineage>
</organism>
<sequence>MKVASFFSGAGGLDLGFKNAGFDFVFANDNWKGCWETFEKNHNIKINRKSIEHIKPGHVPDDVIGFVGGPPCQSWSLAGGMKGIKDPRGQLLYDYFRLIKAKKPLFFLTENVPGMICRTHENEFLKFINSLKSIGYNVSYEVLNASDYGVPQDRKRVIIIGFRDEFDKKFTFPKPLKKKITLKESIGDLPEPLAAKDKNKHNNNLKIHNHEYMGGDFSSMYMSRNRVRNWDEQSFTIQAGGRHAPCHPQANTMIKVDKDKRIFDPESPKPYRRLSVRECARIQTFPDDFIFYYNNINDGYKMIGNAVPVKLSEAIAMQIKKFID</sequence>
<keyword evidence="2" id="KW-1185">Reference proteome</keyword>
<evidence type="ECO:0000313" key="1">
    <source>
        <dbReference type="EMBL" id="BBL62651.1"/>
    </source>
</evidence>